<sequence length="116" mass="12794">MTALQQHKEIWTVQPCPRRVFHQPVVTISSIPRWWQPGVKSNDQCGRGYYSVSAAPISLNNICCDGVHSLAGAAKSLRPWLGPVGPSSPVNGQLYSLLSEEEEKLLPDGCLARWPK</sequence>
<gene>
    <name evidence="1" type="ORF">FJTKL_08016</name>
</gene>
<reference evidence="1 2" key="1">
    <citation type="submission" date="2024-03" db="EMBL/GenBank/DDBJ databases">
        <title>A high-quality draft genome sequence of Diaporthe vaccinii, a causative agent of upright dieback and viscid rot disease in cranberry plants.</title>
        <authorList>
            <person name="Sarrasin M."/>
            <person name="Lang B.F."/>
            <person name="Burger G."/>
        </authorList>
    </citation>
    <scope>NUCLEOTIDE SEQUENCE [LARGE SCALE GENOMIC DNA]</scope>
    <source>
        <strain evidence="1 2">IS7</strain>
    </source>
</reference>
<protein>
    <submittedName>
        <fullName evidence="1">Uncharacterized protein</fullName>
    </submittedName>
</protein>
<organism evidence="1 2">
    <name type="scientific">Diaporthe vaccinii</name>
    <dbReference type="NCBI Taxonomy" id="105482"/>
    <lineage>
        <taxon>Eukaryota</taxon>
        <taxon>Fungi</taxon>
        <taxon>Dikarya</taxon>
        <taxon>Ascomycota</taxon>
        <taxon>Pezizomycotina</taxon>
        <taxon>Sordariomycetes</taxon>
        <taxon>Sordariomycetidae</taxon>
        <taxon>Diaporthales</taxon>
        <taxon>Diaporthaceae</taxon>
        <taxon>Diaporthe</taxon>
        <taxon>Diaporthe eres species complex</taxon>
    </lineage>
</organism>
<dbReference type="Proteomes" id="UP001600888">
    <property type="component" value="Unassembled WGS sequence"/>
</dbReference>
<comment type="caution">
    <text evidence="1">The sequence shown here is derived from an EMBL/GenBank/DDBJ whole genome shotgun (WGS) entry which is preliminary data.</text>
</comment>
<name>A0ABR4FE78_9PEZI</name>
<evidence type="ECO:0000313" key="1">
    <source>
        <dbReference type="EMBL" id="KAL2292998.1"/>
    </source>
</evidence>
<evidence type="ECO:0000313" key="2">
    <source>
        <dbReference type="Proteomes" id="UP001600888"/>
    </source>
</evidence>
<accession>A0ABR4FE78</accession>
<dbReference type="EMBL" id="JBAWTH010000002">
    <property type="protein sequence ID" value="KAL2292998.1"/>
    <property type="molecule type" value="Genomic_DNA"/>
</dbReference>
<proteinExistence type="predicted"/>
<keyword evidence="2" id="KW-1185">Reference proteome</keyword>